<feature type="transmembrane region" description="Helical" evidence="2">
    <location>
        <begin position="20"/>
        <end position="39"/>
    </location>
</feature>
<evidence type="ECO:0000256" key="2">
    <source>
        <dbReference type="SAM" id="Phobius"/>
    </source>
</evidence>
<feature type="transmembrane region" description="Helical" evidence="2">
    <location>
        <begin position="420"/>
        <end position="445"/>
    </location>
</feature>
<protein>
    <recommendedName>
        <fullName evidence="4">Integral membrane protein</fullName>
    </recommendedName>
</protein>
<organism evidence="3">
    <name type="scientific">Streptomyces sp. R11</name>
    <dbReference type="NCBI Taxonomy" id="3238625"/>
    <lineage>
        <taxon>Bacteria</taxon>
        <taxon>Bacillati</taxon>
        <taxon>Actinomycetota</taxon>
        <taxon>Actinomycetes</taxon>
        <taxon>Kitasatosporales</taxon>
        <taxon>Streptomycetaceae</taxon>
        <taxon>Streptomyces</taxon>
    </lineage>
</organism>
<evidence type="ECO:0000256" key="1">
    <source>
        <dbReference type="SAM" id="MobiDB-lite"/>
    </source>
</evidence>
<feature type="transmembrane region" description="Helical" evidence="2">
    <location>
        <begin position="379"/>
        <end position="399"/>
    </location>
</feature>
<feature type="transmembrane region" description="Helical" evidence="2">
    <location>
        <begin position="349"/>
        <end position="367"/>
    </location>
</feature>
<feature type="transmembrane region" description="Helical" evidence="2">
    <location>
        <begin position="298"/>
        <end position="318"/>
    </location>
</feature>
<dbReference type="RefSeq" id="WP_369273704.1">
    <property type="nucleotide sequence ID" value="NZ_CP163432.1"/>
</dbReference>
<feature type="region of interest" description="Disordered" evidence="1">
    <location>
        <begin position="163"/>
        <end position="256"/>
    </location>
</feature>
<keyword evidence="2" id="KW-0812">Transmembrane</keyword>
<proteinExistence type="predicted"/>
<dbReference type="AlphaFoldDB" id="A0AB39N781"/>
<accession>A0AB39N781</accession>
<gene>
    <name evidence="3" type="ORF">AB5J55_30560</name>
</gene>
<keyword evidence="2" id="KW-0472">Membrane</keyword>
<sequence>MLALRLSRGAQPAVQLRRLLLAAASAGTGFLLLCTLGYAMSHTDSASSVLRLAWCVPPLAATIHFAVAVARTDPGTKPRPGLSAIGLGPARLMLVSATTTALSCTLGSMLALLVFLHLRGDLTGMPFDGAASQFLAANAPLPLPAALTLLTLTPATASTTVALVLRPKEPGPTGARGAGRSFGGQVRRGRTAAPGTAEDSEGATAPPADSRAAEAAPAPEKDGTPPAPDRATDPPAAVDDSQQTPAHATHVPAPGKPPVGLPWGIAVLAAGIAVEAYAGRTATPTPLTVPAALPTGPAGVLVGWLLTALGLALAAPGLTHLCGRVLQAVRPGAVRLLAGRVLMAEATRIGRPLGVVCAVASAAYATAPLSTTDAIGPLTAVGATVVTGCAVATLLTAAVEAKQARADTTAALLRLGAPTALLRSAAALRAATLLVFFCPLTLIVAELAAAPLAR</sequence>
<dbReference type="EMBL" id="CP163432">
    <property type="protein sequence ID" value="XDQ13670.1"/>
    <property type="molecule type" value="Genomic_DNA"/>
</dbReference>
<feature type="transmembrane region" description="Helical" evidence="2">
    <location>
        <begin position="259"/>
        <end position="278"/>
    </location>
</feature>
<evidence type="ECO:0000313" key="3">
    <source>
        <dbReference type="EMBL" id="XDQ13670.1"/>
    </source>
</evidence>
<reference evidence="3" key="1">
    <citation type="submission" date="2024-07" db="EMBL/GenBank/DDBJ databases">
        <authorList>
            <person name="Yu S.T."/>
        </authorList>
    </citation>
    <scope>NUCLEOTIDE SEQUENCE</scope>
    <source>
        <strain evidence="3">R11</strain>
    </source>
</reference>
<name>A0AB39N781_9ACTN</name>
<keyword evidence="2" id="KW-1133">Transmembrane helix</keyword>
<feature type="compositionally biased region" description="Low complexity" evidence="1">
    <location>
        <begin position="203"/>
        <end position="218"/>
    </location>
</feature>
<evidence type="ECO:0008006" key="4">
    <source>
        <dbReference type="Google" id="ProtNLM"/>
    </source>
</evidence>
<feature type="transmembrane region" description="Helical" evidence="2">
    <location>
        <begin position="92"/>
        <end position="118"/>
    </location>
</feature>